<proteinExistence type="predicted"/>
<protein>
    <recommendedName>
        <fullName evidence="1">DUF4470 domain-containing protein</fullName>
    </recommendedName>
</protein>
<gene>
    <name evidence="2" type="ORF">L210DRAFT_3470651</name>
</gene>
<sequence>MSHPLFFPGITYFYPIGSTSAVRLTEHLPPEQQANVLLLACGDPRHILYTVHTNDTNSDIEPQKLDVTCCDVEAAVLARNAILFTLLADDGAQDRIDLIWNIFYHFLLDQESLSLLVEKCRKLVTLAKDLDSWNAGPYARFLTLCDKRTLAELRRFWNLYVEAANYTPDRRKLFKKNFWDGMKEVNDRNGDDFVVTSSRSAGPLLPLAVKAVGEQFRKFWSTGVTDDGLHSTEQATFVNPTFAFSLAGEKFAVHYGVDPVAGFHLAEVFATSHGETPSVLVQKLVRAARNQFSQWCTSVTKLLRATPTISSESKLVVRMFVGDALRLCQAFGHLNSCGATATPILSSPWKTSRIEFQEGHYGEGTSTPAPTTFNVIDTSNISDHVGVLNLLMVTVPILSNSPSATLYTECVALGLSKQSTRPEC</sequence>
<dbReference type="Pfam" id="PF14737">
    <property type="entry name" value="DUF4470"/>
    <property type="match status" value="1"/>
</dbReference>
<reference evidence="2" key="2">
    <citation type="journal article" date="2020" name="Nat. Commun.">
        <title>Large-scale genome sequencing of mycorrhizal fungi provides insights into the early evolution of symbiotic traits.</title>
        <authorList>
            <person name="Miyauchi S."/>
            <person name="Kiss E."/>
            <person name="Kuo A."/>
            <person name="Drula E."/>
            <person name="Kohler A."/>
            <person name="Sanchez-Garcia M."/>
            <person name="Morin E."/>
            <person name="Andreopoulos B."/>
            <person name="Barry K.W."/>
            <person name="Bonito G."/>
            <person name="Buee M."/>
            <person name="Carver A."/>
            <person name="Chen C."/>
            <person name="Cichocki N."/>
            <person name="Clum A."/>
            <person name="Culley D."/>
            <person name="Crous P.W."/>
            <person name="Fauchery L."/>
            <person name="Girlanda M."/>
            <person name="Hayes R.D."/>
            <person name="Keri Z."/>
            <person name="LaButti K."/>
            <person name="Lipzen A."/>
            <person name="Lombard V."/>
            <person name="Magnuson J."/>
            <person name="Maillard F."/>
            <person name="Murat C."/>
            <person name="Nolan M."/>
            <person name="Ohm R.A."/>
            <person name="Pangilinan J."/>
            <person name="Pereira M.F."/>
            <person name="Perotto S."/>
            <person name="Peter M."/>
            <person name="Pfister S."/>
            <person name="Riley R."/>
            <person name="Sitrit Y."/>
            <person name="Stielow J.B."/>
            <person name="Szollosi G."/>
            <person name="Zifcakova L."/>
            <person name="Stursova M."/>
            <person name="Spatafora J.W."/>
            <person name="Tedersoo L."/>
            <person name="Vaario L.M."/>
            <person name="Yamada A."/>
            <person name="Yan M."/>
            <person name="Wang P."/>
            <person name="Xu J."/>
            <person name="Bruns T."/>
            <person name="Baldrian P."/>
            <person name="Vilgalys R."/>
            <person name="Dunand C."/>
            <person name="Henrissat B."/>
            <person name="Grigoriev I.V."/>
            <person name="Hibbett D."/>
            <person name="Nagy L.G."/>
            <person name="Martin F.M."/>
        </authorList>
    </citation>
    <scope>NUCLEOTIDE SEQUENCE</scope>
    <source>
        <strain evidence="2">BED1</strain>
    </source>
</reference>
<dbReference type="AlphaFoldDB" id="A0AAD4C4I3"/>
<reference evidence="2" key="1">
    <citation type="submission" date="2019-10" db="EMBL/GenBank/DDBJ databases">
        <authorList>
            <consortium name="DOE Joint Genome Institute"/>
            <person name="Kuo A."/>
            <person name="Miyauchi S."/>
            <person name="Kiss E."/>
            <person name="Drula E."/>
            <person name="Kohler A."/>
            <person name="Sanchez-Garcia M."/>
            <person name="Andreopoulos B."/>
            <person name="Barry K.W."/>
            <person name="Bonito G."/>
            <person name="Buee M."/>
            <person name="Carver A."/>
            <person name="Chen C."/>
            <person name="Cichocki N."/>
            <person name="Clum A."/>
            <person name="Culley D."/>
            <person name="Crous P.W."/>
            <person name="Fauchery L."/>
            <person name="Girlanda M."/>
            <person name="Hayes R."/>
            <person name="Keri Z."/>
            <person name="LaButti K."/>
            <person name="Lipzen A."/>
            <person name="Lombard V."/>
            <person name="Magnuson J."/>
            <person name="Maillard F."/>
            <person name="Morin E."/>
            <person name="Murat C."/>
            <person name="Nolan M."/>
            <person name="Ohm R."/>
            <person name="Pangilinan J."/>
            <person name="Pereira M."/>
            <person name="Perotto S."/>
            <person name="Peter M."/>
            <person name="Riley R."/>
            <person name="Sitrit Y."/>
            <person name="Stielow B."/>
            <person name="Szollosi G."/>
            <person name="Zifcakova L."/>
            <person name="Stursova M."/>
            <person name="Spatafora J.W."/>
            <person name="Tedersoo L."/>
            <person name="Vaario L.-M."/>
            <person name="Yamada A."/>
            <person name="Yan M."/>
            <person name="Wang P."/>
            <person name="Xu J."/>
            <person name="Bruns T."/>
            <person name="Baldrian P."/>
            <person name="Vilgalys R."/>
            <person name="Henrissat B."/>
            <person name="Grigoriev I.V."/>
            <person name="Hibbett D."/>
            <person name="Nagy L.G."/>
            <person name="Martin F.M."/>
        </authorList>
    </citation>
    <scope>NUCLEOTIDE SEQUENCE</scope>
    <source>
        <strain evidence="2">BED1</strain>
    </source>
</reference>
<feature type="domain" description="DUF4470" evidence="1">
    <location>
        <begin position="15"/>
        <end position="108"/>
    </location>
</feature>
<dbReference type="Proteomes" id="UP001194468">
    <property type="component" value="Unassembled WGS sequence"/>
</dbReference>
<dbReference type="EMBL" id="WHUW01000003">
    <property type="protein sequence ID" value="KAF8448653.1"/>
    <property type="molecule type" value="Genomic_DNA"/>
</dbReference>
<dbReference type="InterPro" id="IPR027974">
    <property type="entry name" value="DUF4470"/>
</dbReference>
<evidence type="ECO:0000313" key="2">
    <source>
        <dbReference type="EMBL" id="KAF8448653.1"/>
    </source>
</evidence>
<evidence type="ECO:0000313" key="3">
    <source>
        <dbReference type="Proteomes" id="UP001194468"/>
    </source>
</evidence>
<name>A0AAD4C4I3_BOLED</name>
<accession>A0AAD4C4I3</accession>
<organism evidence="2 3">
    <name type="scientific">Boletus edulis BED1</name>
    <dbReference type="NCBI Taxonomy" id="1328754"/>
    <lineage>
        <taxon>Eukaryota</taxon>
        <taxon>Fungi</taxon>
        <taxon>Dikarya</taxon>
        <taxon>Basidiomycota</taxon>
        <taxon>Agaricomycotina</taxon>
        <taxon>Agaricomycetes</taxon>
        <taxon>Agaricomycetidae</taxon>
        <taxon>Boletales</taxon>
        <taxon>Boletineae</taxon>
        <taxon>Boletaceae</taxon>
        <taxon>Boletoideae</taxon>
        <taxon>Boletus</taxon>
    </lineage>
</organism>
<keyword evidence="3" id="KW-1185">Reference proteome</keyword>
<evidence type="ECO:0000259" key="1">
    <source>
        <dbReference type="Pfam" id="PF14737"/>
    </source>
</evidence>
<comment type="caution">
    <text evidence="2">The sequence shown here is derived from an EMBL/GenBank/DDBJ whole genome shotgun (WGS) entry which is preliminary data.</text>
</comment>